<accession>A0AA88IM89</accession>
<dbReference type="InterPro" id="IPR000772">
    <property type="entry name" value="Ricin_B_lectin"/>
</dbReference>
<evidence type="ECO:0000256" key="5">
    <source>
        <dbReference type="ARBA" id="ARBA00022734"/>
    </source>
</evidence>
<proteinExistence type="inferred from homology"/>
<keyword evidence="5" id="KW-0430">Lectin</keyword>
<sequence length="1701" mass="198445">MAEELERLIDFACECNTKPEKVLRLIMFRYFRRPVRFWKYSTVLVLVILLLLSFNAILQLESHQIISEVRKAITNKIDSGYKEEIKVIRSPEYLQEPGELGRPVILPENVERDQKISIDKGWKNHEFNQYVSDMISTQRSLPDIRDKKCKEKDRYVRNLPQTSVIIIFHNEAWSVLLRTVQSVLNRSPEHLLKEIILVDDFSDMEHLKDPLSGYMSQRYPKVKIVRTSKREGLIRARLLGLKYSTAPVVTYLDSHCECTEGWLEPLLDRIAQNRTNVVTPVIDSINDKTFEYQSSTVQVGGFNWGLIFDWHSIPNRELQRRSHHTDPVYSPTMAGGLFAIDKSFFEELGTYDSEFDYWGGENLELSFKIWMCGGTLETIPCSHVGHIFRKHSPIKWPGNKNSVKRNSVRLAEVWLDDYAKNYYMRINYDKGDYGDVSSRKALRKSLKCQSFKWYLENIYPELFIPGEAVCSGEIRNLRTNYCIDSAAQNEDLYKPVGTWPCHNQGGNQFWMLSRTGEIRRDENCLDYDGKDVLLYPCHGLKGNQFWEYDPEMQFLLHVFSRKCIGIDEVSKKIKMEKCDLRNPRFKPVRFLKCLTINVLVILLFLLSFNSIQQLESHQIISEDRKAITNKIDSGYKEGIKVIRSPEYLQEPGELGRPVILPEDEERDQKISIDKGWKNHEFNEYVSDMISIQRSLPDIRDNKCKEKDRYVRNLPQTSVIIIFHNEAWSVLLRTVHSVLNRSPEHLLKEIILVDDFSDMEHLKDPLSGYMIQRYPKVKIVRASKREGLIRARLLGLKYSTAPVVTYLDSHCECTEGWLEPLLDRIAQNRTSVVTPVIDPINDKTFEYQSSTVQVGGFNWGLIFHWHSIPNRELQRRSHHTDPVYSPAMAGGLFAIDKSFFEELGTYDSEFDYWGAENLELSFKIWMCGGTLETIPCSRVGHIFRKNSPIKWPGDKDSVKRNNVRLAEVWLDDYAKNYYKRINYDKGDYGDVSSRKALRKSLKCQSFKWYLENIYPELFIPEEAVCSGEIRNLRINYCIDSAAQNEDLYKPVGIWPCHNQEGNQFWMLSRTGEIRRDENCLDYDGNDVLLYPCHGLQGNQFWEYDPEMQFLVHVFSRQCIGIDEASKKITMEECDLSNPRPVRFLKCLTINVLVILLFLLSFNSIQQLESHQIISEDRKAITNKIDSGYKEGIKVIRSPEYLQEPGELGRPVILPEDEERDQKISIDKGWKNHEFNEYVSDMISIQRSLPDIRDNKCKEKDRYVRNLPQTSVIIIFHNEAWSVLLRTVHSVLNRSPEHLLKEIILVDDFSDMEHLKDPLSGYMIQRYPKVKIVRASKREGLIRARLLGLKYSTAPVVTYLDSHCECTEGWLEPLLDRIAQNRTSVVTPVIDPINDKTFEYQSSTVQVGGFNWGLIFHWHSIPNRELQRRSHHTDPVYSPAMAGGLFAIDKSFFEELGTYDSEFDYWGAENLELSFKIWMCGGTLETIPCSRVGHIFRKNSPIKWPGDKDSVKRNNVRLAEVWLDDYAKNYYKRINYDKGDYGDVSSRKALRKSLKCQSFKWYLENIYPELFIPEEAVCSGEIRNLRINYCIDSAAQNEDLYKPVGIWPCHNQEGNQFWMLSRTGEIRRDENCLDYDGNDVLLYPCHGLQGNQFWEYDPEMQFLVHVFSRQCIGIDEASKKITMEECDLSNPRLKWRFPLNNEQ</sequence>
<evidence type="ECO:0000256" key="2">
    <source>
        <dbReference type="ARBA" id="ARBA00004323"/>
    </source>
</evidence>
<evidence type="ECO:0000256" key="7">
    <source>
        <dbReference type="ARBA" id="ARBA00022989"/>
    </source>
</evidence>
<evidence type="ECO:0000313" key="16">
    <source>
        <dbReference type="Proteomes" id="UP001187531"/>
    </source>
</evidence>
<keyword evidence="10" id="KW-1015">Disulfide bond</keyword>
<dbReference type="InterPro" id="IPR001173">
    <property type="entry name" value="Glyco_trans_2-like"/>
</dbReference>
<dbReference type="InterPro" id="IPR045885">
    <property type="entry name" value="GalNAc-T"/>
</dbReference>
<dbReference type="CDD" id="cd02510">
    <property type="entry name" value="pp-GalNAc-T"/>
    <property type="match status" value="3"/>
</dbReference>
<dbReference type="PROSITE" id="PS50231">
    <property type="entry name" value="RICIN_B_LECTIN"/>
    <property type="match status" value="3"/>
</dbReference>
<dbReference type="PANTHER" id="PTHR11675">
    <property type="entry name" value="N-ACETYLGALACTOSAMINYLTRANSFERASE"/>
    <property type="match status" value="1"/>
</dbReference>
<keyword evidence="11" id="KW-0325">Glycoprotein</keyword>
<dbReference type="InterPro" id="IPR035992">
    <property type="entry name" value="Ricin_B-like_lectins"/>
</dbReference>
<protein>
    <recommendedName>
        <fullName evidence="14">Ricin B lectin domain-containing protein</fullName>
    </recommendedName>
</protein>
<dbReference type="GO" id="GO:0006493">
    <property type="term" value="P:protein O-linked glycosylation"/>
    <property type="evidence" value="ECO:0007669"/>
    <property type="project" value="TreeGrafter"/>
</dbReference>
<dbReference type="Gene3D" id="2.80.10.50">
    <property type="match status" value="3"/>
</dbReference>
<dbReference type="GO" id="GO:0004653">
    <property type="term" value="F:polypeptide N-acetylgalactosaminyltransferase activity"/>
    <property type="evidence" value="ECO:0007669"/>
    <property type="project" value="TreeGrafter"/>
</dbReference>
<keyword evidence="4 13" id="KW-0812">Transmembrane</keyword>
<feature type="domain" description="Ricin B lectin" evidence="14">
    <location>
        <begin position="471"/>
        <end position="588"/>
    </location>
</feature>
<evidence type="ECO:0000256" key="4">
    <source>
        <dbReference type="ARBA" id="ARBA00022692"/>
    </source>
</evidence>
<keyword evidence="16" id="KW-1185">Reference proteome</keyword>
<dbReference type="SMART" id="SM00458">
    <property type="entry name" value="RICIN"/>
    <property type="match status" value="3"/>
</dbReference>
<dbReference type="SUPFAM" id="SSF50370">
    <property type="entry name" value="Ricin B-like lectins"/>
    <property type="match status" value="3"/>
</dbReference>
<dbReference type="PANTHER" id="PTHR11675:SF131">
    <property type="entry name" value="POLYPEPTIDE N-ACETYLGALACTOSAMINYLTRANSFERASE 9-RELATED"/>
    <property type="match status" value="1"/>
</dbReference>
<evidence type="ECO:0000256" key="9">
    <source>
        <dbReference type="ARBA" id="ARBA00023136"/>
    </source>
</evidence>
<evidence type="ECO:0000256" key="8">
    <source>
        <dbReference type="ARBA" id="ARBA00023034"/>
    </source>
</evidence>
<comment type="similarity">
    <text evidence="3">Belongs to the glycosyltransferase 2 family. GalNAc-T subfamily.</text>
</comment>
<evidence type="ECO:0000256" key="13">
    <source>
        <dbReference type="SAM" id="Phobius"/>
    </source>
</evidence>
<comment type="cofactor">
    <cofactor evidence="1">
        <name>Mn(2+)</name>
        <dbReference type="ChEBI" id="CHEBI:29035"/>
    </cofactor>
</comment>
<reference evidence="15" key="1">
    <citation type="submission" date="2023-07" db="EMBL/GenBank/DDBJ databases">
        <title>Chromosome-level genome assembly of Artemia franciscana.</title>
        <authorList>
            <person name="Jo E."/>
        </authorList>
    </citation>
    <scope>NUCLEOTIDE SEQUENCE</scope>
    <source>
        <tissue evidence="15">Whole body</tissue>
    </source>
</reference>
<keyword evidence="8" id="KW-0333">Golgi apparatus</keyword>
<feature type="transmembrane region" description="Helical" evidence="13">
    <location>
        <begin position="37"/>
        <end position="58"/>
    </location>
</feature>
<gene>
    <name evidence="15" type="ORF">QYM36_001001</name>
</gene>
<dbReference type="Gene3D" id="3.90.550.10">
    <property type="entry name" value="Spore Coat Polysaccharide Biosynthesis Protein SpsA, Chain A"/>
    <property type="match status" value="3"/>
</dbReference>
<keyword evidence="12" id="KW-0464">Manganese</keyword>
<evidence type="ECO:0000313" key="15">
    <source>
        <dbReference type="EMBL" id="KAK2724342.1"/>
    </source>
</evidence>
<name>A0AA88IM89_ARTSF</name>
<keyword evidence="7 13" id="KW-1133">Transmembrane helix</keyword>
<dbReference type="FunFam" id="3.90.550.10:FF:000053">
    <property type="entry name" value="Polypeptide N-acetylgalactosaminyltransferase"/>
    <property type="match status" value="3"/>
</dbReference>
<evidence type="ECO:0000256" key="11">
    <source>
        <dbReference type="ARBA" id="ARBA00023180"/>
    </source>
</evidence>
<comment type="subcellular location">
    <subcellularLocation>
        <location evidence="2">Golgi apparatus membrane</location>
        <topology evidence="2">Single-pass type II membrane protein</topology>
    </subcellularLocation>
</comment>
<feature type="domain" description="Ricin B lectin" evidence="14">
    <location>
        <begin position="1577"/>
        <end position="1696"/>
    </location>
</feature>
<dbReference type="CDD" id="cd23462">
    <property type="entry name" value="beta-trefoil_Ricin_Pgant9-like"/>
    <property type="match status" value="3"/>
</dbReference>
<evidence type="ECO:0000256" key="6">
    <source>
        <dbReference type="ARBA" id="ARBA00022968"/>
    </source>
</evidence>
<dbReference type="GO" id="GO:0000139">
    <property type="term" value="C:Golgi membrane"/>
    <property type="evidence" value="ECO:0007669"/>
    <property type="project" value="UniProtKB-SubCell"/>
</dbReference>
<dbReference type="SUPFAM" id="SSF53448">
    <property type="entry name" value="Nucleotide-diphospho-sugar transferases"/>
    <property type="match status" value="3"/>
</dbReference>
<evidence type="ECO:0000256" key="10">
    <source>
        <dbReference type="ARBA" id="ARBA00023157"/>
    </source>
</evidence>
<organism evidence="15 16">
    <name type="scientific">Artemia franciscana</name>
    <name type="common">Brine shrimp</name>
    <name type="synonym">Artemia sanfranciscana</name>
    <dbReference type="NCBI Taxonomy" id="6661"/>
    <lineage>
        <taxon>Eukaryota</taxon>
        <taxon>Metazoa</taxon>
        <taxon>Ecdysozoa</taxon>
        <taxon>Arthropoda</taxon>
        <taxon>Crustacea</taxon>
        <taxon>Branchiopoda</taxon>
        <taxon>Anostraca</taxon>
        <taxon>Artemiidae</taxon>
        <taxon>Artemia</taxon>
    </lineage>
</organism>
<comment type="caution">
    <text evidence="15">The sequence shown here is derived from an EMBL/GenBank/DDBJ whole genome shotgun (WGS) entry which is preliminary data.</text>
</comment>
<keyword evidence="9 13" id="KW-0472">Membrane</keyword>
<evidence type="ECO:0000256" key="1">
    <source>
        <dbReference type="ARBA" id="ARBA00001936"/>
    </source>
</evidence>
<evidence type="ECO:0000259" key="14">
    <source>
        <dbReference type="SMART" id="SM00458"/>
    </source>
</evidence>
<keyword evidence="6" id="KW-0735">Signal-anchor</keyword>
<evidence type="ECO:0000256" key="12">
    <source>
        <dbReference type="ARBA" id="ARBA00023211"/>
    </source>
</evidence>
<dbReference type="Pfam" id="PF00652">
    <property type="entry name" value="Ricin_B_lectin"/>
    <property type="match status" value="3"/>
</dbReference>
<dbReference type="InterPro" id="IPR029044">
    <property type="entry name" value="Nucleotide-diphossugar_trans"/>
</dbReference>
<dbReference type="Pfam" id="PF00535">
    <property type="entry name" value="Glycos_transf_2"/>
    <property type="match status" value="3"/>
</dbReference>
<feature type="domain" description="Ricin B lectin" evidence="14">
    <location>
        <begin position="1025"/>
        <end position="1138"/>
    </location>
</feature>
<dbReference type="Proteomes" id="UP001187531">
    <property type="component" value="Unassembled WGS sequence"/>
</dbReference>
<dbReference type="GO" id="GO:0030246">
    <property type="term" value="F:carbohydrate binding"/>
    <property type="evidence" value="ECO:0007669"/>
    <property type="project" value="UniProtKB-KW"/>
</dbReference>
<dbReference type="EMBL" id="JAVRJZ010000003">
    <property type="protein sequence ID" value="KAK2724342.1"/>
    <property type="molecule type" value="Genomic_DNA"/>
</dbReference>
<evidence type="ECO:0000256" key="3">
    <source>
        <dbReference type="ARBA" id="ARBA00005680"/>
    </source>
</evidence>